<evidence type="ECO:0000313" key="1">
    <source>
        <dbReference type="EMBL" id="MCY9760610.1"/>
    </source>
</evidence>
<reference evidence="1 2" key="1">
    <citation type="submission" date="2022-05" db="EMBL/GenBank/DDBJ databases">
        <title>Genome Sequencing of Bee-Associated Microbes.</title>
        <authorList>
            <person name="Dunlap C."/>
        </authorList>
    </citation>
    <scope>NUCLEOTIDE SEQUENCE [LARGE SCALE GENOMIC DNA]</scope>
    <source>
        <strain evidence="1 2">NRRL B-04010</strain>
    </source>
</reference>
<gene>
    <name evidence="1" type="ORF">M5X12_08475</name>
</gene>
<protein>
    <submittedName>
        <fullName evidence="1">Pilus assembly protein CpaF</fullName>
    </submittedName>
</protein>
<sequence>MTNILLIVVVLLAACAGLYYLFGRKRTIVVQVDEHRYDIPTLQKFVSDYFQEFLSSSLYEGNPSKEEYERRKGRKKVIRKSLGRCPHGDVASKNYVKAQIRKLFLRKELNLTEANMNFIIPFGNPDRLTSQDCFDILLYSYKKEYGGEAITELIKKYRLDELVPMEDGTKGYRISGERIIEIYQLEKPRLSFDDKLDIIVQRVYQSFKGLGPIDEIRDQKINGVNGGTSGIPPEVVQEFEAEEFYKGVRKIPRSYDAIWIFFQGKAIHLECLSFGSEKELKRVCQIIYTFGNPGQLNESKGFIVNDMADGSRVVVVRPKMADSWVFFVRKFDDSLNSLEEQIKGKNANIVIKMLIYLMKGKQSTAITGPQAAGKTSLIKALIRYIEYSNLRFYETSFEIWARKLYWWKNIMSIRETATVEAQKGMDLLKKTDGRVTIVGEAASHEACNYVIQSGSTASEFTIFSAHPISFVDLIDTFVNSLIATKSALEQGEAERQVVKVLDFNVHFAFTESGERYVERITECIPIDHRKEYSKEYKNEADLIGKLDAITDNITDYMTRRTNPKNYEYQNIIEWKNGEYVTEHAITPKKFNEMIKKMNDEDAIAFKHFIAENWGESA</sequence>
<dbReference type="EMBL" id="JAMDNP010000015">
    <property type="protein sequence ID" value="MCY9760610.1"/>
    <property type="molecule type" value="Genomic_DNA"/>
</dbReference>
<keyword evidence="2" id="KW-1185">Reference proteome</keyword>
<dbReference type="Gene3D" id="3.40.50.300">
    <property type="entry name" value="P-loop containing nucleotide triphosphate hydrolases"/>
    <property type="match status" value="1"/>
</dbReference>
<accession>A0ABT4GV95</accession>
<dbReference type="RefSeq" id="WP_268598701.1">
    <property type="nucleotide sequence ID" value="NZ_JAMDNP010000015.1"/>
</dbReference>
<organism evidence="1 2">
    <name type="scientific">Paenibacillus alvei</name>
    <name type="common">Bacillus alvei</name>
    <dbReference type="NCBI Taxonomy" id="44250"/>
    <lineage>
        <taxon>Bacteria</taxon>
        <taxon>Bacillati</taxon>
        <taxon>Bacillota</taxon>
        <taxon>Bacilli</taxon>
        <taxon>Bacillales</taxon>
        <taxon>Paenibacillaceae</taxon>
        <taxon>Paenibacillus</taxon>
    </lineage>
</organism>
<proteinExistence type="predicted"/>
<name>A0ABT4GV95_PAEAL</name>
<dbReference type="InterPro" id="IPR027417">
    <property type="entry name" value="P-loop_NTPase"/>
</dbReference>
<dbReference type="SUPFAM" id="SSF52540">
    <property type="entry name" value="P-loop containing nucleoside triphosphate hydrolases"/>
    <property type="match status" value="1"/>
</dbReference>
<comment type="caution">
    <text evidence="1">The sequence shown here is derived from an EMBL/GenBank/DDBJ whole genome shotgun (WGS) entry which is preliminary data.</text>
</comment>
<dbReference type="Proteomes" id="UP001527181">
    <property type="component" value="Unassembled WGS sequence"/>
</dbReference>
<evidence type="ECO:0000313" key="2">
    <source>
        <dbReference type="Proteomes" id="UP001527181"/>
    </source>
</evidence>